<feature type="domain" description="EamA" evidence="7">
    <location>
        <begin position="10"/>
        <end position="141"/>
    </location>
</feature>
<dbReference type="PANTHER" id="PTHR32322:SF18">
    <property type="entry name" value="S-ADENOSYLMETHIONINE_S-ADENOSYLHOMOCYSTEINE TRANSPORTER"/>
    <property type="match status" value="1"/>
</dbReference>
<keyword evidence="9" id="KW-1185">Reference proteome</keyword>
<dbReference type="InterPro" id="IPR037185">
    <property type="entry name" value="EmrE-like"/>
</dbReference>
<feature type="transmembrane region" description="Helical" evidence="6">
    <location>
        <begin position="126"/>
        <end position="150"/>
    </location>
</feature>
<dbReference type="InterPro" id="IPR000620">
    <property type="entry name" value="EamA_dom"/>
</dbReference>
<evidence type="ECO:0000256" key="3">
    <source>
        <dbReference type="ARBA" id="ARBA00022692"/>
    </source>
</evidence>
<evidence type="ECO:0000256" key="4">
    <source>
        <dbReference type="ARBA" id="ARBA00022989"/>
    </source>
</evidence>
<feature type="transmembrane region" description="Helical" evidence="6">
    <location>
        <begin position="272"/>
        <end position="288"/>
    </location>
</feature>
<feature type="transmembrane region" description="Helical" evidence="6">
    <location>
        <begin position="96"/>
        <end position="117"/>
    </location>
</feature>
<keyword evidence="2" id="KW-1003">Cell membrane</keyword>
<accession>A0ABR7D4E5</accession>
<comment type="subcellular location">
    <subcellularLocation>
        <location evidence="1">Cell membrane</location>
        <topology evidence="1">Multi-pass membrane protein</topology>
    </subcellularLocation>
</comment>
<name>A0ABR7D4E5_9BACT</name>
<dbReference type="RefSeq" id="WP_186977637.1">
    <property type="nucleotide sequence ID" value="NZ_JACOOH010000008.1"/>
</dbReference>
<keyword evidence="5 6" id="KW-0472">Membrane</keyword>
<reference evidence="8 9" key="1">
    <citation type="submission" date="2020-08" db="EMBL/GenBank/DDBJ databases">
        <title>Genome public.</title>
        <authorList>
            <person name="Liu C."/>
            <person name="Sun Q."/>
        </authorList>
    </citation>
    <scope>NUCLEOTIDE SEQUENCE [LARGE SCALE GENOMIC DNA]</scope>
    <source>
        <strain evidence="8 9">NSJ-56</strain>
    </source>
</reference>
<evidence type="ECO:0000256" key="1">
    <source>
        <dbReference type="ARBA" id="ARBA00004651"/>
    </source>
</evidence>
<feature type="transmembrane region" description="Helical" evidence="6">
    <location>
        <begin position="187"/>
        <end position="204"/>
    </location>
</feature>
<dbReference type="InterPro" id="IPR050638">
    <property type="entry name" value="AA-Vitamin_Transporters"/>
</dbReference>
<comment type="caution">
    <text evidence="8">The sequence shown here is derived from an EMBL/GenBank/DDBJ whole genome shotgun (WGS) entry which is preliminary data.</text>
</comment>
<feature type="transmembrane region" description="Helical" evidence="6">
    <location>
        <begin position="7"/>
        <end position="25"/>
    </location>
</feature>
<feature type="transmembrane region" description="Helical" evidence="6">
    <location>
        <begin position="69"/>
        <end position="90"/>
    </location>
</feature>
<evidence type="ECO:0000313" key="9">
    <source>
        <dbReference type="Proteomes" id="UP000646484"/>
    </source>
</evidence>
<keyword evidence="3 6" id="KW-0812">Transmembrane</keyword>
<organism evidence="8 9">
    <name type="scientific">Butyricimonas hominis</name>
    <dbReference type="NCBI Taxonomy" id="2763032"/>
    <lineage>
        <taxon>Bacteria</taxon>
        <taxon>Pseudomonadati</taxon>
        <taxon>Bacteroidota</taxon>
        <taxon>Bacteroidia</taxon>
        <taxon>Bacteroidales</taxon>
        <taxon>Odoribacteraceae</taxon>
        <taxon>Butyricimonas</taxon>
    </lineage>
</organism>
<protein>
    <submittedName>
        <fullName evidence="8">DMT family transporter</fullName>
    </submittedName>
</protein>
<evidence type="ECO:0000256" key="5">
    <source>
        <dbReference type="ARBA" id="ARBA00023136"/>
    </source>
</evidence>
<feature type="domain" description="EamA" evidence="7">
    <location>
        <begin position="153"/>
        <end position="287"/>
    </location>
</feature>
<proteinExistence type="predicted"/>
<feature type="transmembrane region" description="Helical" evidence="6">
    <location>
        <begin position="156"/>
        <end position="175"/>
    </location>
</feature>
<feature type="transmembrane region" description="Helical" evidence="6">
    <location>
        <begin position="247"/>
        <end position="266"/>
    </location>
</feature>
<dbReference type="Proteomes" id="UP000646484">
    <property type="component" value="Unassembled WGS sequence"/>
</dbReference>
<feature type="transmembrane region" description="Helical" evidence="6">
    <location>
        <begin position="216"/>
        <end position="235"/>
    </location>
</feature>
<evidence type="ECO:0000259" key="7">
    <source>
        <dbReference type="Pfam" id="PF00892"/>
    </source>
</evidence>
<dbReference type="SUPFAM" id="SSF103481">
    <property type="entry name" value="Multidrug resistance efflux transporter EmrE"/>
    <property type="match status" value="2"/>
</dbReference>
<keyword evidence="4 6" id="KW-1133">Transmembrane helix</keyword>
<evidence type="ECO:0000256" key="2">
    <source>
        <dbReference type="ARBA" id="ARBA00022475"/>
    </source>
</evidence>
<dbReference type="EMBL" id="JACOOH010000008">
    <property type="protein sequence ID" value="MBC5622807.1"/>
    <property type="molecule type" value="Genomic_DNA"/>
</dbReference>
<dbReference type="PANTHER" id="PTHR32322">
    <property type="entry name" value="INNER MEMBRANE TRANSPORTER"/>
    <property type="match status" value="1"/>
</dbReference>
<evidence type="ECO:0000256" key="6">
    <source>
        <dbReference type="SAM" id="Phobius"/>
    </source>
</evidence>
<gene>
    <name evidence="8" type="ORF">H8S64_17085</name>
</gene>
<feature type="transmembrane region" description="Helical" evidence="6">
    <location>
        <begin position="40"/>
        <end position="57"/>
    </location>
</feature>
<sequence>MKPTSNTLYHISAFLIISIWGVTFVSTKVLLNNGLTPVEIMLYRFAIAYILLCALEHRRLWANSVKDELLFIASGITGGSLYFVTENIAIDYTLASNVSIILCTAPILTALLSRVFIRGEKLKKSFAWGSLVALAGVVLVVFNGSIVLQVKPIGDLLTLAAALCWAFYTIILKKLDTYPTVFITRKVFFYGLVTLLPMFHFYPLHRNAEVFTTPQVWGNLLFLGIVASFICFIAWNKTVKVLGGIRANNYIYLTPLVTLIASAVILHEHVTFIAIGGAFLIICGVYIAEKGFPTFRNKTQFP</sequence>
<dbReference type="Pfam" id="PF00892">
    <property type="entry name" value="EamA"/>
    <property type="match status" value="2"/>
</dbReference>
<evidence type="ECO:0000313" key="8">
    <source>
        <dbReference type="EMBL" id="MBC5622807.1"/>
    </source>
</evidence>